<feature type="transmembrane region" description="Helical" evidence="8">
    <location>
        <begin position="98"/>
        <end position="117"/>
    </location>
</feature>
<dbReference type="InterPro" id="IPR006043">
    <property type="entry name" value="NCS2"/>
</dbReference>
<dbReference type="Pfam" id="PF00860">
    <property type="entry name" value="Xan_ur_permease"/>
    <property type="match status" value="1"/>
</dbReference>
<comment type="caution">
    <text evidence="9">The sequence shown here is derived from an EMBL/GenBank/DDBJ whole genome shotgun (WGS) entry which is preliminary data.</text>
</comment>
<dbReference type="PANTHER" id="PTHR42810:SF4">
    <property type="entry name" value="URIC ACID TRANSPORTER UACT"/>
    <property type="match status" value="1"/>
</dbReference>
<feature type="transmembrane region" description="Helical" evidence="8">
    <location>
        <begin position="312"/>
        <end position="332"/>
    </location>
</feature>
<comment type="subcellular location">
    <subcellularLocation>
        <location evidence="1">Cell membrane</location>
        <topology evidence="1">Multi-pass membrane protein</topology>
    </subcellularLocation>
</comment>
<evidence type="ECO:0000256" key="3">
    <source>
        <dbReference type="ARBA" id="ARBA00022448"/>
    </source>
</evidence>
<dbReference type="NCBIfam" id="NF037981">
    <property type="entry name" value="NCS2_1"/>
    <property type="match status" value="1"/>
</dbReference>
<evidence type="ECO:0000256" key="6">
    <source>
        <dbReference type="ARBA" id="ARBA00022989"/>
    </source>
</evidence>
<feature type="transmembrane region" description="Helical" evidence="8">
    <location>
        <begin position="122"/>
        <end position="143"/>
    </location>
</feature>
<keyword evidence="4" id="KW-1003">Cell membrane</keyword>
<evidence type="ECO:0000256" key="5">
    <source>
        <dbReference type="ARBA" id="ARBA00022692"/>
    </source>
</evidence>
<dbReference type="EMBL" id="QOCU01000006">
    <property type="protein sequence ID" value="RHW50719.1"/>
    <property type="molecule type" value="Genomic_DNA"/>
</dbReference>
<comment type="similarity">
    <text evidence="2">Belongs to the nucleobase:cation symporter-2 (NCS2) (TC 2.A.40) family.</text>
</comment>
<evidence type="ECO:0000256" key="7">
    <source>
        <dbReference type="ARBA" id="ARBA00023136"/>
    </source>
</evidence>
<gene>
    <name evidence="9" type="ORF">DS834_05415</name>
</gene>
<protein>
    <submittedName>
        <fullName evidence="9">Purine permease</fullName>
    </submittedName>
</protein>
<dbReference type="InterPro" id="IPR017588">
    <property type="entry name" value="UacT-like"/>
</dbReference>
<keyword evidence="5 8" id="KW-0812">Transmembrane</keyword>
<accession>A0ABX9LWW0</accession>
<keyword evidence="6 8" id="KW-1133">Transmembrane helix</keyword>
<dbReference type="PANTHER" id="PTHR42810">
    <property type="entry name" value="PURINE PERMEASE C1399.01C-RELATED"/>
    <property type="match status" value="1"/>
</dbReference>
<proteinExistence type="inferred from homology"/>
<evidence type="ECO:0000256" key="4">
    <source>
        <dbReference type="ARBA" id="ARBA00022475"/>
    </source>
</evidence>
<evidence type="ECO:0000313" key="10">
    <source>
        <dbReference type="Proteomes" id="UP000283380"/>
    </source>
</evidence>
<feature type="transmembrane region" description="Helical" evidence="8">
    <location>
        <begin position="42"/>
        <end position="60"/>
    </location>
</feature>
<reference evidence="9 10" key="1">
    <citation type="submission" date="2018-07" db="EMBL/GenBank/DDBJ databases">
        <title>Genome sequences of six Lactobacillus spp. isolated from bumble bee guts.</title>
        <authorList>
            <person name="Motta E.V.S."/>
            <person name="Moran N.A."/>
        </authorList>
    </citation>
    <scope>NUCLEOTIDE SEQUENCE [LARGE SCALE GENOMIC DNA]</scope>
    <source>
        <strain evidence="9 10">BI-4G</strain>
    </source>
</reference>
<feature type="transmembrane region" description="Helical" evidence="8">
    <location>
        <begin position="232"/>
        <end position="255"/>
    </location>
</feature>
<keyword evidence="3" id="KW-0813">Transport</keyword>
<evidence type="ECO:0000256" key="8">
    <source>
        <dbReference type="SAM" id="Phobius"/>
    </source>
</evidence>
<sequence length="433" mass="46332">MQKEVSHQKAAVLGLQHLLAMYSGAVAVPLLIGTALKFNAEQMTYLVSIDIFMCGLATLLQLITNRFFGIGFPVILGCAIQAVAPLQMIGRKFSINDMYGAIIIAGIFVILIAGVFAKIKKFFPPVVTGTLITTIGLTLIPVAIQNMGGGNATAKNFGSSQNLLLAFCTMFIILALEIWTKGFLQSISVLIGLISGTLIAACLGLVSFTPVITASWFHLPQLFYFGAPHFEWSSSLTMIIIALVSMVESTGVFFATSDLIKHQVSEDDLKKGYRAEGLAQILGGLFNAFPYTTFSQNVGLLQLSGIKTKRPIYWAAGLLMTMGLLPKIGALVTIIPTPVLGGAMLVMFTMIAVQGIKTLVQVDLSNNNNILIIAISIGLGLGVTIYPQFFHNLPATIQLFLNNGIVITSLSATILNLLLNGAKSKNSLTANQI</sequence>
<keyword evidence="10" id="KW-1185">Reference proteome</keyword>
<feature type="transmembrane region" description="Helical" evidence="8">
    <location>
        <begin position="163"/>
        <end position="180"/>
    </location>
</feature>
<keyword evidence="7 8" id="KW-0472">Membrane</keyword>
<feature type="transmembrane region" description="Helical" evidence="8">
    <location>
        <begin position="368"/>
        <end position="387"/>
    </location>
</feature>
<dbReference type="NCBIfam" id="TIGR03173">
    <property type="entry name" value="pbuX"/>
    <property type="match status" value="1"/>
</dbReference>
<feature type="transmembrane region" description="Helical" evidence="8">
    <location>
        <begin position="67"/>
        <end position="86"/>
    </location>
</feature>
<dbReference type="NCBIfam" id="TIGR00801">
    <property type="entry name" value="ncs2"/>
    <property type="match status" value="1"/>
</dbReference>
<evidence type="ECO:0000313" key="9">
    <source>
        <dbReference type="EMBL" id="RHW50719.1"/>
    </source>
</evidence>
<dbReference type="RefSeq" id="WP_118907026.1">
    <property type="nucleotide sequence ID" value="NZ_QOCU01000006.1"/>
</dbReference>
<feature type="transmembrane region" description="Helical" evidence="8">
    <location>
        <begin position="187"/>
        <end position="212"/>
    </location>
</feature>
<feature type="transmembrane region" description="Helical" evidence="8">
    <location>
        <begin position="338"/>
        <end position="356"/>
    </location>
</feature>
<organism evidence="9 10">
    <name type="scientific">Lactobacillus bombicola</name>
    <dbReference type="NCBI Taxonomy" id="1505723"/>
    <lineage>
        <taxon>Bacteria</taxon>
        <taxon>Bacillati</taxon>
        <taxon>Bacillota</taxon>
        <taxon>Bacilli</taxon>
        <taxon>Lactobacillales</taxon>
        <taxon>Lactobacillaceae</taxon>
        <taxon>Lactobacillus</taxon>
    </lineage>
</organism>
<evidence type="ECO:0000256" key="2">
    <source>
        <dbReference type="ARBA" id="ARBA00008821"/>
    </source>
</evidence>
<feature type="transmembrane region" description="Helical" evidence="8">
    <location>
        <begin position="399"/>
        <end position="419"/>
    </location>
</feature>
<evidence type="ECO:0000256" key="1">
    <source>
        <dbReference type="ARBA" id="ARBA00004651"/>
    </source>
</evidence>
<feature type="transmembrane region" description="Helical" evidence="8">
    <location>
        <begin position="12"/>
        <end position="36"/>
    </location>
</feature>
<name>A0ABX9LWW0_9LACO</name>
<dbReference type="Proteomes" id="UP000283380">
    <property type="component" value="Unassembled WGS sequence"/>
</dbReference>
<dbReference type="InterPro" id="IPR006042">
    <property type="entry name" value="Xan_ur_permease"/>
</dbReference>